<evidence type="ECO:0000256" key="11">
    <source>
        <dbReference type="ARBA" id="ARBA00023242"/>
    </source>
</evidence>
<evidence type="ECO:0000256" key="2">
    <source>
        <dbReference type="ARBA" id="ARBA00004514"/>
    </source>
</evidence>
<evidence type="ECO:0000313" key="21">
    <source>
        <dbReference type="RefSeq" id="XP_013781155.1"/>
    </source>
</evidence>
<evidence type="ECO:0000256" key="13">
    <source>
        <dbReference type="ARBA" id="ARBA00032155"/>
    </source>
</evidence>
<feature type="domain" description="AIMP2 lysyl-tRNA synthetase binding" evidence="18">
    <location>
        <begin position="9"/>
        <end position="43"/>
    </location>
</feature>
<evidence type="ECO:0000256" key="7">
    <source>
        <dbReference type="ARBA" id="ARBA00022703"/>
    </source>
</evidence>
<keyword evidence="4" id="KW-0217">Developmental protein</keyword>
<dbReference type="Gene3D" id="1.20.1050.130">
    <property type="match status" value="1"/>
</dbReference>
<dbReference type="InterPro" id="IPR041503">
    <property type="entry name" value="AIMP2_thioredoxin"/>
</dbReference>
<dbReference type="GeneID" id="106465472"/>
<keyword evidence="7" id="KW-0053">Apoptosis</keyword>
<name>A0ABM1BFU2_LIMPO</name>
<proteinExistence type="predicted"/>
<evidence type="ECO:0000256" key="16">
    <source>
        <dbReference type="SAM" id="Coils"/>
    </source>
</evidence>
<evidence type="ECO:0000259" key="19">
    <source>
        <dbReference type="Pfam" id="PF18569"/>
    </source>
</evidence>
<dbReference type="InterPro" id="IPR031889">
    <property type="entry name" value="AIMP2_LysRS-bd"/>
</dbReference>
<dbReference type="PANTHER" id="PTHR13438:SF2">
    <property type="entry name" value="AMINOACYL TRNA SYNTHASE COMPLEX-INTERACTING MULTIFUNCTIONAL PROTEIN 2"/>
    <property type="match status" value="1"/>
</dbReference>
<dbReference type="InterPro" id="IPR004046">
    <property type="entry name" value="GST_C"/>
</dbReference>
<keyword evidence="11" id="KW-0539">Nucleus</keyword>
<dbReference type="Pfam" id="PF16780">
    <property type="entry name" value="AIMP2_LysRS_bd"/>
    <property type="match status" value="1"/>
</dbReference>
<keyword evidence="9" id="KW-0832">Ubl conjugation</keyword>
<evidence type="ECO:0000259" key="18">
    <source>
        <dbReference type="Pfam" id="PF16780"/>
    </source>
</evidence>
<gene>
    <name evidence="21" type="primary">LOC106465472</name>
</gene>
<evidence type="ECO:0000256" key="8">
    <source>
        <dbReference type="ARBA" id="ARBA00022782"/>
    </source>
</evidence>
<dbReference type="InterPro" id="IPR042360">
    <property type="entry name" value="AIMP2"/>
</dbReference>
<feature type="coiled-coil region" evidence="16">
    <location>
        <begin position="48"/>
        <end position="75"/>
    </location>
</feature>
<dbReference type="InterPro" id="IPR036282">
    <property type="entry name" value="Glutathione-S-Trfase_C_sf"/>
</dbReference>
<evidence type="ECO:0000313" key="20">
    <source>
        <dbReference type="Proteomes" id="UP000694941"/>
    </source>
</evidence>
<dbReference type="Pfam" id="PF18569">
    <property type="entry name" value="Thioredoxin_16"/>
    <property type="match status" value="1"/>
</dbReference>
<comment type="function">
    <text evidence="14">Required for assembly and stability of the aminoacyl-tRNA synthase complex. Mediates ubiquitination and degradation of FUBP1, a transcriptional activator of MYC, leading to MYC down-regulation which is required for aveolar type II cell differentiation. Blocks MDM2-mediated ubiquitination and degradation of p53/TP53. Functions as a proapoptotic factor.</text>
</comment>
<keyword evidence="8" id="KW-0221">Differentiation</keyword>
<comment type="subcellular location">
    <subcellularLocation>
        <location evidence="2">Cytoplasm</location>
        <location evidence="2">Cytosol</location>
    </subcellularLocation>
    <subcellularLocation>
        <location evidence="1">Nucleus</location>
    </subcellularLocation>
</comment>
<dbReference type="Pfam" id="PF00043">
    <property type="entry name" value="GST_C"/>
    <property type="match status" value="1"/>
</dbReference>
<protein>
    <recommendedName>
        <fullName evidence="3">Aminoacyl tRNA synthase complex-interacting multifunctional protein 2</fullName>
    </recommendedName>
    <alternativeName>
        <fullName evidence="13">Multisynthase complex auxiliary component p38</fullName>
    </alternativeName>
    <alternativeName>
        <fullName evidence="12">Protein JTV-1</fullName>
    </alternativeName>
</protein>
<dbReference type="SUPFAM" id="SSF47616">
    <property type="entry name" value="GST C-terminal domain-like"/>
    <property type="match status" value="1"/>
</dbReference>
<evidence type="ECO:0000256" key="1">
    <source>
        <dbReference type="ARBA" id="ARBA00004123"/>
    </source>
</evidence>
<sequence length="318" mass="35838">MALNGPCGMYRLEPVYNHGMKAELPTCMYKMTSIYEENNGTSKESSIYKELEDRQIEILKRLEQLKAEVEKLKVNTQPMKATAPAATTNLTNRECGVIEQLQANIGLENQVCVVKDIVITASPNYPPVSVWIMRNLLGQKIKVKLSTHLHSSLTNFPPKIRSLEDAVTDSDRNDCQLVITVIWKDVEKDPELMVNPIKQSSILGEVNIVRYLGRFVTPGYDDGDPITATEIDFFLEVIHSSFINGNNKEKQGVLKTANVKLGKQTFLVGSELTIADIMLWSVIVQNKMEHDLPSNVKKWFKSLCNNVIFSNLPEAFYS</sequence>
<evidence type="ECO:0000256" key="10">
    <source>
        <dbReference type="ARBA" id="ARBA00022917"/>
    </source>
</evidence>
<reference evidence="21" key="1">
    <citation type="submission" date="2025-08" db="UniProtKB">
        <authorList>
            <consortium name="RefSeq"/>
        </authorList>
    </citation>
    <scope>IDENTIFICATION</scope>
    <source>
        <tissue evidence="21">Muscle</tissue>
    </source>
</reference>
<evidence type="ECO:0000256" key="15">
    <source>
        <dbReference type="ARBA" id="ARBA00046843"/>
    </source>
</evidence>
<keyword evidence="10" id="KW-0648">Protein biosynthesis</keyword>
<evidence type="ECO:0000256" key="5">
    <source>
        <dbReference type="ARBA" id="ARBA00022490"/>
    </source>
</evidence>
<dbReference type="PANTHER" id="PTHR13438">
    <property type="entry name" value="AMINOACYL TRNA SYNTHASE COMPLEX-INTERACTING MULTIFUNCTIONAL PROTEIN"/>
    <property type="match status" value="1"/>
</dbReference>
<evidence type="ECO:0000256" key="9">
    <source>
        <dbReference type="ARBA" id="ARBA00022843"/>
    </source>
</evidence>
<feature type="domain" description="AIMP2 thioredoxin-like" evidence="19">
    <location>
        <begin position="114"/>
        <end position="202"/>
    </location>
</feature>
<evidence type="ECO:0000256" key="12">
    <source>
        <dbReference type="ARBA" id="ARBA00031241"/>
    </source>
</evidence>
<dbReference type="Proteomes" id="UP000694941">
    <property type="component" value="Unplaced"/>
</dbReference>
<feature type="domain" description="Glutathione S-transferase C-terminal" evidence="17">
    <location>
        <begin position="247"/>
        <end position="304"/>
    </location>
</feature>
<accession>A0ABM1BFU2</accession>
<keyword evidence="6" id="KW-0597">Phosphoprotein</keyword>
<organism evidence="20 21">
    <name type="scientific">Limulus polyphemus</name>
    <name type="common">Atlantic horseshoe crab</name>
    <dbReference type="NCBI Taxonomy" id="6850"/>
    <lineage>
        <taxon>Eukaryota</taxon>
        <taxon>Metazoa</taxon>
        <taxon>Ecdysozoa</taxon>
        <taxon>Arthropoda</taxon>
        <taxon>Chelicerata</taxon>
        <taxon>Merostomata</taxon>
        <taxon>Xiphosura</taxon>
        <taxon>Limulidae</taxon>
        <taxon>Limulus</taxon>
    </lineage>
</organism>
<dbReference type="RefSeq" id="XP_013781155.1">
    <property type="nucleotide sequence ID" value="XM_013925701.2"/>
</dbReference>
<evidence type="ECO:0000256" key="6">
    <source>
        <dbReference type="ARBA" id="ARBA00022553"/>
    </source>
</evidence>
<evidence type="ECO:0000256" key="14">
    <source>
        <dbReference type="ARBA" id="ARBA00045863"/>
    </source>
</evidence>
<keyword evidence="16" id="KW-0175">Coiled coil</keyword>
<evidence type="ECO:0000256" key="3">
    <source>
        <dbReference type="ARBA" id="ARBA00015852"/>
    </source>
</evidence>
<keyword evidence="20" id="KW-1185">Reference proteome</keyword>
<comment type="subunit">
    <text evidence="15">Part of the multisynthetase complex (MSC), a multisubunit complex that groups tRNA ligases for Arg (RARS1), Asp (DARS1), Gln (QARS1), Ile (IARS1), Leu (LARS1), Lys (KARS1), Met (MARS1) the bifunctional ligase for Glu and Pro (EPRS1) and the auxiliary subunits AIMP1/p43, AIMP2/p38 and EEF1E1/p18. Interacts (via N-terminus) with KARS1. Interacts with EPRS1. Forms a linear complex that contains MARS1, EEF1E1, EPRS1 and AIMP2 that is at the core of the multisubunit complex. Binds FUBP1 (via C-terminus). Interacts in both its unphosphorylated and phosphorylated forms with p53/TP53 (via N-terminus) in the nucleus following UV irradiation. Interacts (via N-terminus) with PRKN/parkin (via first RING-type domain). Interacts with TARS3.</text>
</comment>
<evidence type="ECO:0000259" key="17">
    <source>
        <dbReference type="Pfam" id="PF00043"/>
    </source>
</evidence>
<keyword evidence="5" id="KW-0963">Cytoplasm</keyword>
<evidence type="ECO:0000256" key="4">
    <source>
        <dbReference type="ARBA" id="ARBA00022473"/>
    </source>
</evidence>